<organism evidence="1 2">
    <name type="scientific">Candidatus Lachnoclostridium stercorigallinarum</name>
    <dbReference type="NCBI Taxonomy" id="2838634"/>
    <lineage>
        <taxon>Bacteria</taxon>
        <taxon>Bacillati</taxon>
        <taxon>Bacillota</taxon>
        <taxon>Clostridia</taxon>
        <taxon>Lachnospirales</taxon>
        <taxon>Lachnospiraceae</taxon>
    </lineage>
</organism>
<sequence>LGKVKVEFTGDIYNYYFVKTGEYKGAGFGSHAYKENTYEEREDGEKVFIEDGKYIYLEGRRMTADEDLKYEAYSAWGEEAKTGDDVTDGDFYLINTSGSIQKNRRNLKDREDNYYCTDSDGVITYFGTEECENHNRDEKHE</sequence>
<proteinExistence type="predicted"/>
<evidence type="ECO:0000313" key="2">
    <source>
        <dbReference type="Proteomes" id="UP000824101"/>
    </source>
</evidence>
<dbReference type="AlphaFoldDB" id="A0A9D2GFL9"/>
<reference evidence="1" key="2">
    <citation type="submission" date="2021-04" db="EMBL/GenBank/DDBJ databases">
        <authorList>
            <person name="Gilroy R."/>
        </authorList>
    </citation>
    <scope>NUCLEOTIDE SEQUENCE</scope>
    <source>
        <strain evidence="1">ChiBcec1-1093</strain>
    </source>
</reference>
<feature type="non-terminal residue" evidence="1">
    <location>
        <position position="1"/>
    </location>
</feature>
<gene>
    <name evidence="1" type="ORF">IAA17_00570</name>
</gene>
<reference evidence="1" key="1">
    <citation type="journal article" date="2021" name="PeerJ">
        <title>Extensive microbial diversity within the chicken gut microbiome revealed by metagenomics and culture.</title>
        <authorList>
            <person name="Gilroy R."/>
            <person name="Ravi A."/>
            <person name="Getino M."/>
            <person name="Pursley I."/>
            <person name="Horton D.L."/>
            <person name="Alikhan N.F."/>
            <person name="Baker D."/>
            <person name="Gharbi K."/>
            <person name="Hall N."/>
            <person name="Watson M."/>
            <person name="Adriaenssens E.M."/>
            <person name="Foster-Nyarko E."/>
            <person name="Jarju S."/>
            <person name="Secka A."/>
            <person name="Antonio M."/>
            <person name="Oren A."/>
            <person name="Chaudhuri R.R."/>
            <person name="La Ragione R."/>
            <person name="Hildebrand F."/>
            <person name="Pallen M.J."/>
        </authorList>
    </citation>
    <scope>NUCLEOTIDE SEQUENCE</scope>
    <source>
        <strain evidence="1">ChiBcec1-1093</strain>
    </source>
</reference>
<protein>
    <submittedName>
        <fullName evidence="1">Uncharacterized protein</fullName>
    </submittedName>
</protein>
<name>A0A9D2GFL9_9FIRM</name>
<dbReference type="Proteomes" id="UP000824101">
    <property type="component" value="Unassembled WGS sequence"/>
</dbReference>
<evidence type="ECO:0000313" key="1">
    <source>
        <dbReference type="EMBL" id="HIZ78273.1"/>
    </source>
</evidence>
<comment type="caution">
    <text evidence="1">The sequence shown here is derived from an EMBL/GenBank/DDBJ whole genome shotgun (WGS) entry which is preliminary data.</text>
</comment>
<accession>A0A9D2GFL9</accession>
<dbReference type="EMBL" id="DXBC01000011">
    <property type="protein sequence ID" value="HIZ78273.1"/>
    <property type="molecule type" value="Genomic_DNA"/>
</dbReference>